<evidence type="ECO:0000256" key="1">
    <source>
        <dbReference type="SAM" id="Phobius"/>
    </source>
</evidence>
<feature type="transmembrane region" description="Helical" evidence="1">
    <location>
        <begin position="65"/>
        <end position="82"/>
    </location>
</feature>
<keyword evidence="1" id="KW-1133">Transmembrane helix</keyword>
<dbReference type="EMBL" id="AP025628">
    <property type="protein sequence ID" value="BDG61897.1"/>
    <property type="molecule type" value="Genomic_DNA"/>
</dbReference>
<dbReference type="KEGG" id="cmic:caldi_29870"/>
<dbReference type="Proteomes" id="UP001163687">
    <property type="component" value="Chromosome"/>
</dbReference>
<sequence>MADERYVTLNEERWDDLGKAIDAAFLLVMLKGKDVEVDAVSAEIRELLVKWAEQKKEQGQLVPPYLMMLALLMIIESLRLVVFKTVQVKKLDGGEVN</sequence>
<reference evidence="2" key="1">
    <citation type="submission" date="2022-03" db="EMBL/GenBank/DDBJ databases">
        <title>Complete genome sequence of Caldinitratiruptor microaerophilus.</title>
        <authorList>
            <person name="Mukaiyama R."/>
            <person name="Nishiyama T."/>
            <person name="Ueda K."/>
        </authorList>
    </citation>
    <scope>NUCLEOTIDE SEQUENCE</scope>
    <source>
        <strain evidence="2">JCM 16183</strain>
    </source>
</reference>
<proteinExistence type="predicted"/>
<name>A0AA35CMK3_9FIRM</name>
<protein>
    <submittedName>
        <fullName evidence="2">Uncharacterized protein</fullName>
    </submittedName>
</protein>
<dbReference type="AlphaFoldDB" id="A0AA35CMK3"/>
<accession>A0AA35CMK3</accession>
<keyword evidence="1" id="KW-0812">Transmembrane</keyword>
<gene>
    <name evidence="2" type="ORF">caldi_29870</name>
</gene>
<evidence type="ECO:0000313" key="3">
    <source>
        <dbReference type="Proteomes" id="UP001163687"/>
    </source>
</evidence>
<dbReference type="RefSeq" id="WP_264842530.1">
    <property type="nucleotide sequence ID" value="NZ_AP025628.1"/>
</dbReference>
<keyword evidence="3" id="KW-1185">Reference proteome</keyword>
<keyword evidence="1" id="KW-0472">Membrane</keyword>
<organism evidence="2 3">
    <name type="scientific">Caldinitratiruptor microaerophilus</name>
    <dbReference type="NCBI Taxonomy" id="671077"/>
    <lineage>
        <taxon>Bacteria</taxon>
        <taxon>Bacillati</taxon>
        <taxon>Bacillota</taxon>
        <taxon>Clostridia</taxon>
        <taxon>Eubacteriales</taxon>
        <taxon>Symbiobacteriaceae</taxon>
        <taxon>Caldinitratiruptor</taxon>
    </lineage>
</organism>
<evidence type="ECO:0000313" key="2">
    <source>
        <dbReference type="EMBL" id="BDG61897.1"/>
    </source>
</evidence>